<feature type="transmembrane region" description="Helical" evidence="7">
    <location>
        <begin position="111"/>
        <end position="136"/>
    </location>
</feature>
<feature type="transmembrane region" description="Helical" evidence="7">
    <location>
        <begin position="216"/>
        <end position="238"/>
    </location>
</feature>
<protein>
    <submittedName>
        <fullName evidence="8">Membrane-associated transporter protein</fullName>
    </submittedName>
</protein>
<evidence type="ECO:0000256" key="4">
    <source>
        <dbReference type="ARBA" id="ARBA00022989"/>
    </source>
</evidence>
<dbReference type="GO" id="GO:0016020">
    <property type="term" value="C:membrane"/>
    <property type="evidence" value="ECO:0007669"/>
    <property type="project" value="UniProtKB-SubCell"/>
</dbReference>
<dbReference type="AlphaFoldDB" id="A0AAV4FZL2"/>
<evidence type="ECO:0000256" key="1">
    <source>
        <dbReference type="ARBA" id="ARBA00004141"/>
    </source>
</evidence>
<feature type="transmembrane region" description="Helical" evidence="7">
    <location>
        <begin position="174"/>
        <end position="195"/>
    </location>
</feature>
<feature type="transmembrane region" description="Helical" evidence="7">
    <location>
        <begin position="503"/>
        <end position="523"/>
    </location>
</feature>
<comment type="subcellular location">
    <subcellularLocation>
        <location evidence="1">Membrane</location>
        <topology evidence="1">Multi-pass membrane protein</topology>
    </subcellularLocation>
</comment>
<feature type="transmembrane region" description="Helical" evidence="7">
    <location>
        <begin position="453"/>
        <end position="473"/>
    </location>
</feature>
<name>A0AAV4FZL2_9GAST</name>
<evidence type="ECO:0000256" key="6">
    <source>
        <dbReference type="SAM" id="MobiDB-lite"/>
    </source>
</evidence>
<evidence type="ECO:0000313" key="9">
    <source>
        <dbReference type="Proteomes" id="UP000762676"/>
    </source>
</evidence>
<feature type="transmembrane region" description="Helical" evidence="7">
    <location>
        <begin position="258"/>
        <end position="283"/>
    </location>
</feature>
<accession>A0AAV4FZL2</accession>
<sequence length="588" mass="64726">MVKQDQSMAQQQKQRQIKHRNQHMEQQPKQMDSVAGVGIVGLVLLVVAMCGVEACMAFDHVYLFLMLQYLGTPVSLMSSCGVLTGLISLMTMPGLTYYANRGINSWKRKWYSIWIGLAVFLIGLILLAAASVIKIMDVSEALDSMSHMVNSSANSCLSGSKVSGNYTHTMSFQYTHVPITAVLGIVGFGTMDVAYDLSSPVLKSFVLDTLPTHQHSAVLATSTVLQGLGGTIISLIGVLNLPTMMESIFMVDGLAGTLLLLCGILIFLLLISFSTTLLSGYVIGGWMGKRKDAARESKNKNTVKFEKSFCQSEGHGQFKYKLLSTSSSESESTAADISIIEENGNSTIATEMPAQIYKRLDSINKEKQPNFAHSDEQQYLLLDSRYRTDSKSPKHCIYGGTERSEVHAPTGKMTQTFTVANPSGQRIHGNTTTMAPCHQSTKPRMLYIRNKRVIITCISCFFANGCLLCFSLYSPNALTIDIYKGDPLALPGLPGREGYEKGMRHSALGIMLMYISNLIFSACNHKIMKTFEQPNTNTQFGQNTIKFELNMLQIQRQWFCCPVRRRVSSDDSLTIVKSSDGNLDAPGA</sequence>
<keyword evidence="3 7" id="KW-0812">Transmembrane</keyword>
<organism evidence="8 9">
    <name type="scientific">Elysia marginata</name>
    <dbReference type="NCBI Taxonomy" id="1093978"/>
    <lineage>
        <taxon>Eukaryota</taxon>
        <taxon>Metazoa</taxon>
        <taxon>Spiralia</taxon>
        <taxon>Lophotrochozoa</taxon>
        <taxon>Mollusca</taxon>
        <taxon>Gastropoda</taxon>
        <taxon>Heterobranchia</taxon>
        <taxon>Euthyneura</taxon>
        <taxon>Panpulmonata</taxon>
        <taxon>Sacoglossa</taxon>
        <taxon>Placobranchoidea</taxon>
        <taxon>Plakobranchidae</taxon>
        <taxon>Elysia</taxon>
    </lineage>
</organism>
<evidence type="ECO:0000313" key="8">
    <source>
        <dbReference type="EMBL" id="GFR77826.1"/>
    </source>
</evidence>
<evidence type="ECO:0000256" key="7">
    <source>
        <dbReference type="SAM" id="Phobius"/>
    </source>
</evidence>
<evidence type="ECO:0000256" key="3">
    <source>
        <dbReference type="ARBA" id="ARBA00022692"/>
    </source>
</evidence>
<evidence type="ECO:0000256" key="2">
    <source>
        <dbReference type="ARBA" id="ARBA00022448"/>
    </source>
</evidence>
<gene>
    <name evidence="8" type="ORF">ElyMa_005833700</name>
</gene>
<dbReference type="PANTHER" id="PTHR19432:SF35">
    <property type="entry name" value="SOLUTE CARRIER FAMILY 45 MEMBER 3 ISOFORM X1"/>
    <property type="match status" value="1"/>
</dbReference>
<feature type="compositionally biased region" description="Low complexity" evidence="6">
    <location>
        <begin position="1"/>
        <end position="14"/>
    </location>
</feature>
<keyword evidence="2" id="KW-0813">Transport</keyword>
<keyword evidence="5 7" id="KW-0472">Membrane</keyword>
<evidence type="ECO:0000256" key="5">
    <source>
        <dbReference type="ARBA" id="ARBA00023136"/>
    </source>
</evidence>
<feature type="region of interest" description="Disordered" evidence="6">
    <location>
        <begin position="1"/>
        <end position="24"/>
    </location>
</feature>
<keyword evidence="4 7" id="KW-1133">Transmembrane helix</keyword>
<keyword evidence="9" id="KW-1185">Reference proteome</keyword>
<feature type="transmembrane region" description="Helical" evidence="7">
    <location>
        <begin position="34"/>
        <end position="54"/>
    </location>
</feature>
<proteinExistence type="predicted"/>
<comment type="caution">
    <text evidence="8">The sequence shown here is derived from an EMBL/GenBank/DDBJ whole genome shotgun (WGS) entry which is preliminary data.</text>
</comment>
<dbReference type="GO" id="GO:0008506">
    <property type="term" value="F:sucrose:proton symporter activity"/>
    <property type="evidence" value="ECO:0007669"/>
    <property type="project" value="TreeGrafter"/>
</dbReference>
<dbReference type="PANTHER" id="PTHR19432">
    <property type="entry name" value="SUGAR TRANSPORTER"/>
    <property type="match status" value="1"/>
</dbReference>
<dbReference type="Proteomes" id="UP000762676">
    <property type="component" value="Unassembled WGS sequence"/>
</dbReference>
<dbReference type="EMBL" id="BMAT01011720">
    <property type="protein sequence ID" value="GFR77826.1"/>
    <property type="molecule type" value="Genomic_DNA"/>
</dbReference>
<feature type="transmembrane region" description="Helical" evidence="7">
    <location>
        <begin position="74"/>
        <end position="99"/>
    </location>
</feature>
<reference evidence="8 9" key="1">
    <citation type="journal article" date="2021" name="Elife">
        <title>Chloroplast acquisition without the gene transfer in kleptoplastic sea slugs, Plakobranchus ocellatus.</title>
        <authorList>
            <person name="Maeda T."/>
            <person name="Takahashi S."/>
            <person name="Yoshida T."/>
            <person name="Shimamura S."/>
            <person name="Takaki Y."/>
            <person name="Nagai Y."/>
            <person name="Toyoda A."/>
            <person name="Suzuki Y."/>
            <person name="Arimoto A."/>
            <person name="Ishii H."/>
            <person name="Satoh N."/>
            <person name="Nishiyama T."/>
            <person name="Hasebe M."/>
            <person name="Maruyama T."/>
            <person name="Minagawa J."/>
            <person name="Obokata J."/>
            <person name="Shigenobu S."/>
        </authorList>
    </citation>
    <scope>NUCLEOTIDE SEQUENCE [LARGE SCALE GENOMIC DNA]</scope>
</reference>